<protein>
    <recommendedName>
        <fullName evidence="4">Replication-relaxation</fullName>
    </recommendedName>
</protein>
<proteinExistence type="predicted"/>
<evidence type="ECO:0008006" key="4">
    <source>
        <dbReference type="Google" id="ProtNLM"/>
    </source>
</evidence>
<feature type="region of interest" description="Disordered" evidence="1">
    <location>
        <begin position="1"/>
        <end position="23"/>
    </location>
</feature>
<dbReference type="InterPro" id="IPR025855">
    <property type="entry name" value="Replic_Relax"/>
</dbReference>
<gene>
    <name evidence="2" type="ORF">GCM10022403_083740</name>
</gene>
<keyword evidence="3" id="KW-1185">Reference proteome</keyword>
<evidence type="ECO:0000313" key="2">
    <source>
        <dbReference type="EMBL" id="GAA3838500.1"/>
    </source>
</evidence>
<feature type="region of interest" description="Disordered" evidence="1">
    <location>
        <begin position="305"/>
        <end position="341"/>
    </location>
</feature>
<name>A0ABP7J9D7_9ACTN</name>
<feature type="compositionally biased region" description="Basic residues" evidence="1">
    <location>
        <begin position="9"/>
        <end position="21"/>
    </location>
</feature>
<evidence type="ECO:0000256" key="1">
    <source>
        <dbReference type="SAM" id="MobiDB-lite"/>
    </source>
</evidence>
<sequence length="341" mass="37997">MISNAVPPHTHRTHRPKRVSHRAAATSDYLARLAPRLTSRDRWLIRMLYEHRVFTSGQITDLAWPSVRAANHRLHQLYVWRVIDRFKPFVSYGSAPMHYVLDVAGATVLAHEECLEVRSLGYRHERAMGIAYSLMLAHAVGANGFFTDLVALSRQADTHGHLAAWWSEARCRRHFGDVVCPDGYGRWQAPDGEFEWFLEYDRGTERPAKRVGDKLPRYAKLAENTGIITPVLVWTPTLRRETAVRHALDQALAALPDPAAVPVAVTNGELIADGDALSARWLPLTACSANRLRLSDLSSAWPQLPPLPATPDEPAGRSGTASLLPPPIPQCPKAGSDRGWW</sequence>
<comment type="caution">
    <text evidence="2">The sequence shown here is derived from an EMBL/GenBank/DDBJ whole genome shotgun (WGS) entry which is preliminary data.</text>
</comment>
<organism evidence="2 3">
    <name type="scientific">Streptomyces coacervatus</name>
    <dbReference type="NCBI Taxonomy" id="647381"/>
    <lineage>
        <taxon>Bacteria</taxon>
        <taxon>Bacillati</taxon>
        <taxon>Actinomycetota</taxon>
        <taxon>Actinomycetes</taxon>
        <taxon>Kitasatosporales</taxon>
        <taxon>Streptomycetaceae</taxon>
        <taxon>Streptomyces</taxon>
    </lineage>
</organism>
<dbReference type="EMBL" id="BAABDE010000034">
    <property type="protein sequence ID" value="GAA3838500.1"/>
    <property type="molecule type" value="Genomic_DNA"/>
</dbReference>
<dbReference type="Pfam" id="PF13814">
    <property type="entry name" value="Replic_Relax"/>
    <property type="match status" value="1"/>
</dbReference>
<dbReference type="Proteomes" id="UP001501009">
    <property type="component" value="Unassembled WGS sequence"/>
</dbReference>
<evidence type="ECO:0000313" key="3">
    <source>
        <dbReference type="Proteomes" id="UP001501009"/>
    </source>
</evidence>
<reference evidence="3" key="1">
    <citation type="journal article" date="2019" name="Int. J. Syst. Evol. Microbiol.">
        <title>The Global Catalogue of Microorganisms (GCM) 10K type strain sequencing project: providing services to taxonomists for standard genome sequencing and annotation.</title>
        <authorList>
            <consortium name="The Broad Institute Genomics Platform"/>
            <consortium name="The Broad Institute Genome Sequencing Center for Infectious Disease"/>
            <person name="Wu L."/>
            <person name="Ma J."/>
        </authorList>
    </citation>
    <scope>NUCLEOTIDE SEQUENCE [LARGE SCALE GENOMIC DNA]</scope>
    <source>
        <strain evidence="3">JCM 17138</strain>
    </source>
</reference>
<dbReference type="RefSeq" id="WP_275777269.1">
    <property type="nucleotide sequence ID" value="NZ_BAABDE010000034.1"/>
</dbReference>
<accession>A0ABP7J9D7</accession>